<reference evidence="3" key="1">
    <citation type="submission" date="2014-08" db="EMBL/GenBank/DDBJ databases">
        <authorList>
            <person name="Moulin L."/>
        </authorList>
    </citation>
    <scope>NUCLEOTIDE SEQUENCE [LARGE SCALE GENOMIC DNA]</scope>
</reference>
<name>A0A090DV32_MESPL</name>
<feature type="region of interest" description="Disordered" evidence="1">
    <location>
        <begin position="1"/>
        <end position="22"/>
    </location>
</feature>
<proteinExistence type="predicted"/>
<dbReference type="AlphaFoldDB" id="A0A090DV32"/>
<evidence type="ECO:0000256" key="1">
    <source>
        <dbReference type="SAM" id="MobiDB-lite"/>
    </source>
</evidence>
<protein>
    <submittedName>
        <fullName evidence="2">Uncharacterized protein</fullName>
    </submittedName>
</protein>
<evidence type="ECO:0000313" key="2">
    <source>
        <dbReference type="EMBL" id="CDX18259.1"/>
    </source>
</evidence>
<gene>
    <name evidence="2" type="ORF">MPL3356_270031</name>
</gene>
<keyword evidence="3" id="KW-1185">Reference proteome</keyword>
<evidence type="ECO:0000313" key="3">
    <source>
        <dbReference type="Proteomes" id="UP000045285"/>
    </source>
</evidence>
<organism evidence="2 3">
    <name type="scientific">Mesorhizobium plurifarium</name>
    <dbReference type="NCBI Taxonomy" id="69974"/>
    <lineage>
        <taxon>Bacteria</taxon>
        <taxon>Pseudomonadati</taxon>
        <taxon>Pseudomonadota</taxon>
        <taxon>Alphaproteobacteria</taxon>
        <taxon>Hyphomicrobiales</taxon>
        <taxon>Phyllobacteriaceae</taxon>
        <taxon>Mesorhizobium</taxon>
    </lineage>
</organism>
<dbReference type="EMBL" id="CCMZ01000020">
    <property type="protein sequence ID" value="CDX18259.1"/>
    <property type="molecule type" value="Genomic_DNA"/>
</dbReference>
<sequence length="69" mass="7682">MAELRIVANNGDDEPSLGGDLHDFRQVPGSNLKAQTTLPSPAHRDGSCWVARTFCERRRFRGIRGSNSR</sequence>
<accession>A0A090DV32</accession>
<dbReference type="Proteomes" id="UP000045285">
    <property type="component" value="Unassembled WGS sequence"/>
</dbReference>